<dbReference type="Pfam" id="PF00293">
    <property type="entry name" value="NUDIX"/>
    <property type="match status" value="1"/>
</dbReference>
<evidence type="ECO:0000313" key="3">
    <source>
        <dbReference type="Proteomes" id="UP000192266"/>
    </source>
</evidence>
<dbReference type="InterPro" id="IPR059176">
    <property type="entry name" value="UDP-X_N"/>
</dbReference>
<feature type="domain" description="Nudix hydrolase" evidence="1">
    <location>
        <begin position="72"/>
        <end position="201"/>
    </location>
</feature>
<evidence type="ECO:0000259" key="1">
    <source>
        <dbReference type="PROSITE" id="PS51462"/>
    </source>
</evidence>
<dbReference type="STRING" id="645990.SAMN00120144_0120"/>
<dbReference type="Pfam" id="PF12535">
    <property type="entry name" value="Nudix_N"/>
    <property type="match status" value="1"/>
</dbReference>
<sequence>MNHLNMTATDWLAVAQRLQALAQVGLAYAPNAFDADRYQEVHALSLQLMASLTDEPVAKLNTLFANEAGYATPKVDVRAVLFRGTEEILMVQEKIDQNRWTLPGGWADVGYTPFEVAMKEAWEETGLETQAVRLLALLDKKRHPHPPQPWYVYKAFVLCEITGGSLQADTPETAGVRWVQRAELRHLPLSTDRVTLSQLEQMLDFAQNPDLPTLCD</sequence>
<dbReference type="PANTHER" id="PTHR43736:SF1">
    <property type="entry name" value="DIHYDRONEOPTERIN TRIPHOSPHATE DIPHOSPHATASE"/>
    <property type="match status" value="1"/>
</dbReference>
<dbReference type="GO" id="GO:0016787">
    <property type="term" value="F:hydrolase activity"/>
    <property type="evidence" value="ECO:0007669"/>
    <property type="project" value="UniProtKB-KW"/>
</dbReference>
<dbReference type="SUPFAM" id="SSF55811">
    <property type="entry name" value="Nudix"/>
    <property type="match status" value="1"/>
</dbReference>
<organism evidence="2 3">
    <name type="scientific">Hymenobacter roseosalivarius DSM 11622</name>
    <dbReference type="NCBI Taxonomy" id="645990"/>
    <lineage>
        <taxon>Bacteria</taxon>
        <taxon>Pseudomonadati</taxon>
        <taxon>Bacteroidota</taxon>
        <taxon>Cytophagia</taxon>
        <taxon>Cytophagales</taxon>
        <taxon>Hymenobacteraceae</taxon>
        <taxon>Hymenobacter</taxon>
    </lineage>
</organism>
<dbReference type="Gene3D" id="6.10.250.1120">
    <property type="match status" value="1"/>
</dbReference>
<reference evidence="2 3" key="1">
    <citation type="submission" date="2017-04" db="EMBL/GenBank/DDBJ databases">
        <authorList>
            <person name="Afonso C.L."/>
            <person name="Miller P.J."/>
            <person name="Scott M.A."/>
            <person name="Spackman E."/>
            <person name="Goraichik I."/>
            <person name="Dimitrov K.M."/>
            <person name="Suarez D.L."/>
            <person name="Swayne D.E."/>
        </authorList>
    </citation>
    <scope>NUCLEOTIDE SEQUENCE [LARGE SCALE GENOMIC DNA]</scope>
    <source>
        <strain evidence="2 3">DSM 11622</strain>
    </source>
</reference>
<dbReference type="Proteomes" id="UP000192266">
    <property type="component" value="Unassembled WGS sequence"/>
</dbReference>
<protein>
    <submittedName>
        <fullName evidence="2">NUDIX hydrolase</fullName>
    </submittedName>
</protein>
<accession>A0A1W1W1P7</accession>
<dbReference type="AlphaFoldDB" id="A0A1W1W1P7"/>
<keyword evidence="3" id="KW-1185">Reference proteome</keyword>
<evidence type="ECO:0000313" key="2">
    <source>
        <dbReference type="EMBL" id="SMB99301.1"/>
    </source>
</evidence>
<gene>
    <name evidence="2" type="ORF">SAMN00120144_0120</name>
</gene>
<dbReference type="InterPro" id="IPR015797">
    <property type="entry name" value="NUDIX_hydrolase-like_dom_sf"/>
</dbReference>
<dbReference type="PROSITE" id="PS51462">
    <property type="entry name" value="NUDIX"/>
    <property type="match status" value="1"/>
</dbReference>
<name>A0A1W1W1P7_9BACT</name>
<dbReference type="PANTHER" id="PTHR43736">
    <property type="entry name" value="ADP-RIBOSE PYROPHOSPHATASE"/>
    <property type="match status" value="1"/>
</dbReference>
<dbReference type="Gene3D" id="3.90.79.10">
    <property type="entry name" value="Nucleoside Triphosphate Pyrophosphohydrolase"/>
    <property type="match status" value="1"/>
</dbReference>
<keyword evidence="2" id="KW-0378">Hydrolase</keyword>
<dbReference type="InterPro" id="IPR000086">
    <property type="entry name" value="NUDIX_hydrolase_dom"/>
</dbReference>
<proteinExistence type="predicted"/>
<dbReference type="EMBL" id="FWWW01000091">
    <property type="protein sequence ID" value="SMB99301.1"/>
    <property type="molecule type" value="Genomic_DNA"/>
</dbReference>